<evidence type="ECO:0000313" key="2">
    <source>
        <dbReference type="EMBL" id="KAF7186205.1"/>
    </source>
</evidence>
<keyword evidence="3" id="KW-1185">Reference proteome</keyword>
<protein>
    <recommendedName>
        <fullName evidence="4">Myb-like domain-containing protein</fullName>
    </recommendedName>
</protein>
<organism evidence="2 3">
    <name type="scientific">Pseudocercospora fuligena</name>
    <dbReference type="NCBI Taxonomy" id="685502"/>
    <lineage>
        <taxon>Eukaryota</taxon>
        <taxon>Fungi</taxon>
        <taxon>Dikarya</taxon>
        <taxon>Ascomycota</taxon>
        <taxon>Pezizomycotina</taxon>
        <taxon>Dothideomycetes</taxon>
        <taxon>Dothideomycetidae</taxon>
        <taxon>Mycosphaerellales</taxon>
        <taxon>Mycosphaerellaceae</taxon>
        <taxon>Pseudocercospora</taxon>
    </lineage>
</organism>
<feature type="compositionally biased region" description="Polar residues" evidence="1">
    <location>
        <begin position="1"/>
        <end position="10"/>
    </location>
</feature>
<proteinExistence type="predicted"/>
<dbReference type="Proteomes" id="UP000660729">
    <property type="component" value="Unassembled WGS sequence"/>
</dbReference>
<dbReference type="EMBL" id="JABCIY010000261">
    <property type="protein sequence ID" value="KAF7186205.1"/>
    <property type="molecule type" value="Genomic_DNA"/>
</dbReference>
<accession>A0A8H6VCH5</accession>
<reference evidence="2" key="1">
    <citation type="submission" date="2020-04" db="EMBL/GenBank/DDBJ databases">
        <title>Draft genome resource of the tomato pathogen Pseudocercospora fuligena.</title>
        <authorList>
            <person name="Zaccaron A."/>
        </authorList>
    </citation>
    <scope>NUCLEOTIDE SEQUENCE</scope>
    <source>
        <strain evidence="2">PF001</strain>
    </source>
</reference>
<name>A0A8H6VCH5_9PEZI</name>
<evidence type="ECO:0008006" key="4">
    <source>
        <dbReference type="Google" id="ProtNLM"/>
    </source>
</evidence>
<feature type="compositionally biased region" description="Basic and acidic residues" evidence="1">
    <location>
        <begin position="176"/>
        <end position="190"/>
    </location>
</feature>
<feature type="compositionally biased region" description="Acidic residues" evidence="1">
    <location>
        <begin position="124"/>
        <end position="133"/>
    </location>
</feature>
<evidence type="ECO:0000256" key="1">
    <source>
        <dbReference type="SAM" id="MobiDB-lite"/>
    </source>
</evidence>
<feature type="region of interest" description="Disordered" evidence="1">
    <location>
        <begin position="1"/>
        <end position="29"/>
    </location>
</feature>
<feature type="compositionally biased region" description="Basic residues" evidence="1">
    <location>
        <begin position="201"/>
        <end position="210"/>
    </location>
</feature>
<sequence length="374" mass="40341">MSDAGSNQEYQPEKEKPKRKSTKGRTLMRWNPDEDQLTLLCVEYIVTTEGVPLDWEKVANVISDTVSGEAIKQHLFKLRKAREEAGLPVPPAIDRKARKARNKLNGGMPSTTSARGRKRKAETILEEDDDGFDDATVPAKPKGTSVNKSGSLLYNKPSKRATTLKLKNAAAAAAAKKKENEVKNEPKSDSDGIEEVPVPAKKPKGKKKDRRAGLSDSLPVSSASSFDTSTTVSAAPTYYAFAASDQTTGITMPQQQMESEDAKMPAEEQQNLAYAPLSDAFFGAELPTSMPYDYGMAGEPALPSFGEVQFAHTNGLGLFTGSYESAEYSGGTFGGGVPEAPRLPWVGDSFTSGEQEGDFGVYGGEDYPLFSDLQ</sequence>
<gene>
    <name evidence="2" type="ORF">HII31_12447</name>
</gene>
<evidence type="ECO:0000313" key="3">
    <source>
        <dbReference type="Proteomes" id="UP000660729"/>
    </source>
</evidence>
<comment type="caution">
    <text evidence="2">The sequence shown here is derived from an EMBL/GenBank/DDBJ whole genome shotgun (WGS) entry which is preliminary data.</text>
</comment>
<dbReference type="AlphaFoldDB" id="A0A8H6VCH5"/>
<dbReference type="OrthoDB" id="3903267at2759"/>
<feature type="region of interest" description="Disordered" evidence="1">
    <location>
        <begin position="174"/>
        <end position="228"/>
    </location>
</feature>
<feature type="region of interest" description="Disordered" evidence="1">
    <location>
        <begin position="87"/>
        <end position="159"/>
    </location>
</feature>
<feature type="compositionally biased region" description="Low complexity" evidence="1">
    <location>
        <begin position="215"/>
        <end position="225"/>
    </location>
</feature>